<evidence type="ECO:0000256" key="6">
    <source>
        <dbReference type="ARBA" id="ARBA00023136"/>
    </source>
</evidence>
<dbReference type="Pfam" id="PF12821">
    <property type="entry name" value="ThrE_2"/>
    <property type="match status" value="1"/>
</dbReference>
<evidence type="ECO:0000259" key="9">
    <source>
        <dbReference type="Pfam" id="PF12821"/>
    </source>
</evidence>
<dbReference type="AlphaFoldDB" id="R6TCZ9"/>
<evidence type="ECO:0000256" key="8">
    <source>
        <dbReference type="SAM" id="Phobius"/>
    </source>
</evidence>
<dbReference type="EMBL" id="CBFW010000022">
    <property type="protein sequence ID" value="CDC70105.1"/>
    <property type="molecule type" value="Genomic_DNA"/>
</dbReference>
<keyword evidence="5 8" id="KW-1133">Transmembrane helix</keyword>
<keyword evidence="4 8" id="KW-0812">Transmembrane</keyword>
<evidence type="ECO:0000256" key="5">
    <source>
        <dbReference type="ARBA" id="ARBA00022989"/>
    </source>
</evidence>
<dbReference type="PANTHER" id="PTHR34390">
    <property type="entry name" value="UPF0442 PROTEIN YJJB-RELATED"/>
    <property type="match status" value="1"/>
</dbReference>
<feature type="transmembrane region" description="Helical" evidence="8">
    <location>
        <begin position="81"/>
        <end position="100"/>
    </location>
</feature>
<comment type="similarity">
    <text evidence="7">Belongs to the ThrE exporter (TC 2.A.79) family.</text>
</comment>
<dbReference type="STRING" id="1263015.BN580_00670"/>
<organism evidence="10 12">
    <name type="scientific">Candidatus Colimorpha enterica</name>
    <dbReference type="NCBI Taxonomy" id="3083063"/>
    <lineage>
        <taxon>Bacteria</taxon>
        <taxon>Pseudomonadati</taxon>
        <taxon>Bacteroidota</taxon>
        <taxon>Bacteroidia</taxon>
        <taxon>Bacteroidales</taxon>
        <taxon>Candidatus Colimorpha</taxon>
    </lineage>
</organism>
<dbReference type="EMBL" id="JALEMU010000100">
    <property type="protein sequence ID" value="MCI5755904.1"/>
    <property type="molecule type" value="Genomic_DNA"/>
</dbReference>
<feature type="transmembrane region" description="Helical" evidence="8">
    <location>
        <begin position="31"/>
        <end position="50"/>
    </location>
</feature>
<dbReference type="GO" id="GO:0015744">
    <property type="term" value="P:succinate transport"/>
    <property type="evidence" value="ECO:0007669"/>
    <property type="project" value="TreeGrafter"/>
</dbReference>
<comment type="subcellular location">
    <subcellularLocation>
        <location evidence="1">Cell membrane</location>
        <topology evidence="1">Multi-pass membrane protein</topology>
    </subcellularLocation>
</comment>
<dbReference type="InterPro" id="IPR024528">
    <property type="entry name" value="ThrE_2"/>
</dbReference>
<sequence>MNIIMYLRDVAVCFFAAFFYGRFMSVPVKPLIPSSLSAAFSYLVYRIIFVESGHELIGFLSAALTVSFVSEILARIYKMPATIFVMPGIIPLVPGVGLYRSMLCLVRNDIDGFLSTGVRTLFISGIIAVAIAVVNALARQIFGKREKAPDKNSGTA</sequence>
<evidence type="ECO:0000256" key="1">
    <source>
        <dbReference type="ARBA" id="ARBA00004651"/>
    </source>
</evidence>
<keyword evidence="2" id="KW-1003">Cell membrane</keyword>
<feature type="transmembrane region" description="Helical" evidence="8">
    <location>
        <begin position="56"/>
        <end position="74"/>
    </location>
</feature>
<comment type="caution">
    <text evidence="10">The sequence shown here is derived from an EMBL/GenBank/DDBJ whole genome shotgun (WGS) entry which is preliminary data.</text>
</comment>
<name>R6TCZ9_9BACT</name>
<gene>
    <name evidence="10" type="ORF">BN580_00670</name>
    <name evidence="11" type="ORF">MR241_06365</name>
</gene>
<dbReference type="InterPro" id="IPR050539">
    <property type="entry name" value="ThrE_Dicarb/AminoAcid_Exp"/>
</dbReference>
<dbReference type="Proteomes" id="UP001139365">
    <property type="component" value="Unassembled WGS sequence"/>
</dbReference>
<evidence type="ECO:0000256" key="3">
    <source>
        <dbReference type="ARBA" id="ARBA00022519"/>
    </source>
</evidence>
<evidence type="ECO:0000313" key="11">
    <source>
        <dbReference type="EMBL" id="MCI5755904.1"/>
    </source>
</evidence>
<proteinExistence type="inferred from homology"/>
<accession>R6TCZ9</accession>
<dbReference type="PANTHER" id="PTHR34390:SF1">
    <property type="entry name" value="SUCCINATE TRANSPORTER SUBUNIT YJJB-RELATED"/>
    <property type="match status" value="1"/>
</dbReference>
<evidence type="ECO:0000256" key="7">
    <source>
        <dbReference type="ARBA" id="ARBA00034125"/>
    </source>
</evidence>
<feature type="transmembrane region" description="Helical" evidence="8">
    <location>
        <begin position="120"/>
        <end position="138"/>
    </location>
</feature>
<dbReference type="GO" id="GO:0005886">
    <property type="term" value="C:plasma membrane"/>
    <property type="evidence" value="ECO:0007669"/>
    <property type="project" value="UniProtKB-SubCell"/>
</dbReference>
<evidence type="ECO:0000313" key="13">
    <source>
        <dbReference type="Proteomes" id="UP001139365"/>
    </source>
</evidence>
<evidence type="ECO:0000256" key="2">
    <source>
        <dbReference type="ARBA" id="ARBA00022475"/>
    </source>
</evidence>
<reference evidence="11 13" key="2">
    <citation type="submission" date="2022-03" db="EMBL/GenBank/DDBJ databases">
        <title>Metagenome-assembled genomes from swine fecal metagenomes.</title>
        <authorList>
            <person name="Holman D.B."/>
            <person name="Kommadath A."/>
        </authorList>
    </citation>
    <scope>NUCLEOTIDE SEQUENCE [LARGE SCALE GENOMIC DNA]</scope>
    <source>
        <strain evidence="11">SUG147</strain>
    </source>
</reference>
<protein>
    <submittedName>
        <fullName evidence="11">Threonine/serine exporter family protein</fullName>
    </submittedName>
</protein>
<feature type="transmembrane region" description="Helical" evidence="8">
    <location>
        <begin position="6"/>
        <end position="24"/>
    </location>
</feature>
<keyword evidence="6 8" id="KW-0472">Membrane</keyword>
<evidence type="ECO:0000313" key="12">
    <source>
        <dbReference type="Proteomes" id="UP000017938"/>
    </source>
</evidence>
<reference evidence="10" key="1">
    <citation type="submission" date="2012-11" db="EMBL/GenBank/DDBJ databases">
        <title>Dependencies among metagenomic species, viruses, plasmids and units of genetic variation.</title>
        <authorList>
            <person name="Nielsen H.B."/>
            <person name="Almeida M."/>
            <person name="Juncker A.S."/>
            <person name="Rasmussen S."/>
            <person name="Li J."/>
            <person name="Sunagawa S."/>
            <person name="Plichta D."/>
            <person name="Gautier L."/>
            <person name="Le Chatelier E."/>
            <person name="Peletier E."/>
            <person name="Bonde I."/>
            <person name="Nielsen T."/>
            <person name="Manichanh C."/>
            <person name="Arumugam M."/>
            <person name="Batto J."/>
            <person name="Santos M.B.Q.D."/>
            <person name="Blom N."/>
            <person name="Borruel N."/>
            <person name="Burgdorf K.S."/>
            <person name="Boumezbeur F."/>
            <person name="Casellas F."/>
            <person name="Dore J."/>
            <person name="Guarner F."/>
            <person name="Hansen T."/>
            <person name="Hildebrand F."/>
            <person name="Kaas R.S."/>
            <person name="Kennedy S."/>
            <person name="Kristiansen K."/>
            <person name="Kultima J.R."/>
            <person name="Leonard P."/>
            <person name="Levenez F."/>
            <person name="Lund O."/>
            <person name="Moumen B."/>
            <person name="Le Paslier D."/>
            <person name="Pons N."/>
            <person name="Pedersen O."/>
            <person name="Prifti E."/>
            <person name="Qin J."/>
            <person name="Raes J."/>
            <person name="Tap J."/>
            <person name="Tims S."/>
            <person name="Ussery D.W."/>
            <person name="Yamada T."/>
            <person name="MetaHit consortium"/>
            <person name="Renault P."/>
            <person name="Sicheritz-Ponten T."/>
            <person name="Bork P."/>
            <person name="Wang J."/>
            <person name="Brunak S."/>
            <person name="Ehrlich S.D."/>
        </authorList>
    </citation>
    <scope>NUCLEOTIDE SEQUENCE [LARGE SCALE GENOMIC DNA]</scope>
</reference>
<feature type="domain" description="Threonine/Serine exporter ThrE" evidence="9">
    <location>
        <begin position="10"/>
        <end position="135"/>
    </location>
</feature>
<dbReference type="Proteomes" id="UP000017938">
    <property type="component" value="Unassembled WGS sequence"/>
</dbReference>
<keyword evidence="3" id="KW-0997">Cell inner membrane</keyword>
<evidence type="ECO:0000313" key="10">
    <source>
        <dbReference type="EMBL" id="CDC70105.1"/>
    </source>
</evidence>
<evidence type="ECO:0000256" key="4">
    <source>
        <dbReference type="ARBA" id="ARBA00022692"/>
    </source>
</evidence>